<evidence type="ECO:0000256" key="5">
    <source>
        <dbReference type="ARBA" id="ARBA00023136"/>
    </source>
</evidence>
<evidence type="ECO:0000256" key="3">
    <source>
        <dbReference type="ARBA" id="ARBA00022692"/>
    </source>
</evidence>
<dbReference type="AlphaFoldDB" id="A0A0R2B3P9"/>
<dbReference type="PATRIC" id="fig|1423733.4.peg.929"/>
<feature type="transmembrane region" description="Helical" evidence="6">
    <location>
        <begin position="326"/>
        <end position="349"/>
    </location>
</feature>
<dbReference type="EMBL" id="AYYR01000112">
    <property type="protein sequence ID" value="KRM73919.1"/>
    <property type="molecule type" value="Genomic_DNA"/>
</dbReference>
<evidence type="ECO:0000256" key="6">
    <source>
        <dbReference type="SAM" id="Phobius"/>
    </source>
</evidence>
<dbReference type="Pfam" id="PF01943">
    <property type="entry name" value="Polysacc_synt"/>
    <property type="match status" value="1"/>
</dbReference>
<evidence type="ECO:0000256" key="2">
    <source>
        <dbReference type="ARBA" id="ARBA00022475"/>
    </source>
</evidence>
<feature type="transmembrane region" description="Helical" evidence="6">
    <location>
        <begin position="484"/>
        <end position="505"/>
    </location>
</feature>
<feature type="transmembrane region" description="Helical" evidence="6">
    <location>
        <begin position="84"/>
        <end position="107"/>
    </location>
</feature>
<comment type="caution">
    <text evidence="7">The sequence shown here is derived from an EMBL/GenBank/DDBJ whole genome shotgun (WGS) entry which is preliminary data.</text>
</comment>
<feature type="transmembrane region" description="Helical" evidence="6">
    <location>
        <begin position="51"/>
        <end position="72"/>
    </location>
</feature>
<proteinExistence type="predicted"/>
<keyword evidence="3 6" id="KW-0812">Transmembrane</keyword>
<feature type="transmembrane region" description="Helical" evidence="6">
    <location>
        <begin position="157"/>
        <end position="175"/>
    </location>
</feature>
<feature type="transmembrane region" description="Helical" evidence="6">
    <location>
        <begin position="361"/>
        <end position="378"/>
    </location>
</feature>
<protein>
    <submittedName>
        <fullName evidence="7">Polysaccharide transporter</fullName>
    </submittedName>
</protein>
<dbReference type="InterPro" id="IPR050833">
    <property type="entry name" value="Poly_Biosynth_Transport"/>
</dbReference>
<keyword evidence="4 6" id="KW-1133">Transmembrane helix</keyword>
<dbReference type="Proteomes" id="UP000051845">
    <property type="component" value="Unassembled WGS sequence"/>
</dbReference>
<feature type="transmembrane region" description="Helical" evidence="6">
    <location>
        <begin position="233"/>
        <end position="253"/>
    </location>
</feature>
<dbReference type="CDD" id="cd13124">
    <property type="entry name" value="MATE_SpoVB_like"/>
    <property type="match status" value="1"/>
</dbReference>
<evidence type="ECO:0000256" key="1">
    <source>
        <dbReference type="ARBA" id="ARBA00004651"/>
    </source>
</evidence>
<feature type="transmembrane region" description="Helical" evidence="6">
    <location>
        <begin position="187"/>
        <end position="207"/>
    </location>
</feature>
<reference evidence="7 8" key="1">
    <citation type="journal article" date="2015" name="Genome Announc.">
        <title>Expanding the biotechnology potential of lactobacilli through comparative genomics of 213 strains and associated genera.</title>
        <authorList>
            <person name="Sun Z."/>
            <person name="Harris H.M."/>
            <person name="McCann A."/>
            <person name="Guo C."/>
            <person name="Argimon S."/>
            <person name="Zhang W."/>
            <person name="Yang X."/>
            <person name="Jeffery I.B."/>
            <person name="Cooney J.C."/>
            <person name="Kagawa T.F."/>
            <person name="Liu W."/>
            <person name="Song Y."/>
            <person name="Salvetti E."/>
            <person name="Wrobel A."/>
            <person name="Rasinkangas P."/>
            <person name="Parkhill J."/>
            <person name="Rea M.C."/>
            <person name="O'Sullivan O."/>
            <person name="Ritari J."/>
            <person name="Douillard F.P."/>
            <person name="Paul Ross R."/>
            <person name="Yang R."/>
            <person name="Briner A.E."/>
            <person name="Felis G.E."/>
            <person name="de Vos W.M."/>
            <person name="Barrangou R."/>
            <person name="Klaenhammer T.R."/>
            <person name="Caufield P.W."/>
            <person name="Cui Y."/>
            <person name="Zhang H."/>
            <person name="O'Toole P.W."/>
        </authorList>
    </citation>
    <scope>NUCLEOTIDE SEQUENCE [LARGE SCALE GENOMIC DNA]</scope>
    <source>
        <strain evidence="7 8">DSM 20515</strain>
    </source>
</reference>
<organism evidence="7 8">
    <name type="scientific">Secundilactobacillus collinoides DSM 20515 = JCM 1123</name>
    <dbReference type="NCBI Taxonomy" id="1423733"/>
    <lineage>
        <taxon>Bacteria</taxon>
        <taxon>Bacillati</taxon>
        <taxon>Bacillota</taxon>
        <taxon>Bacilli</taxon>
        <taxon>Lactobacillales</taxon>
        <taxon>Lactobacillaceae</taxon>
        <taxon>Secundilactobacillus</taxon>
    </lineage>
</organism>
<feature type="transmembrane region" description="Helical" evidence="6">
    <location>
        <begin position="450"/>
        <end position="472"/>
    </location>
</feature>
<evidence type="ECO:0000256" key="4">
    <source>
        <dbReference type="ARBA" id="ARBA00022989"/>
    </source>
</evidence>
<feature type="transmembrane region" description="Helical" evidence="6">
    <location>
        <begin position="385"/>
        <end position="402"/>
    </location>
</feature>
<dbReference type="InterPro" id="IPR002797">
    <property type="entry name" value="Polysacc_synth"/>
</dbReference>
<feature type="transmembrane region" description="Helical" evidence="6">
    <location>
        <begin position="119"/>
        <end position="136"/>
    </location>
</feature>
<feature type="transmembrane region" description="Helical" evidence="6">
    <location>
        <begin position="408"/>
        <end position="430"/>
    </location>
</feature>
<comment type="subcellular location">
    <subcellularLocation>
        <location evidence="1">Cell membrane</location>
        <topology evidence="1">Multi-pass membrane protein</topology>
    </subcellularLocation>
</comment>
<evidence type="ECO:0000313" key="8">
    <source>
        <dbReference type="Proteomes" id="UP000051845"/>
    </source>
</evidence>
<dbReference type="PANTHER" id="PTHR30250:SF29">
    <property type="entry name" value="POLYSACCHARIDE BIOSYNTHESIS PROTEIN C-TERMINAL DOMAIN-CONTAINING PROTEIN"/>
    <property type="match status" value="1"/>
</dbReference>
<dbReference type="RefSeq" id="WP_056997348.1">
    <property type="nucleotide sequence ID" value="NZ_AYYR01000112.1"/>
</dbReference>
<keyword evidence="5 6" id="KW-0472">Membrane</keyword>
<keyword evidence="2" id="KW-1003">Cell membrane</keyword>
<feature type="transmembrane region" description="Helical" evidence="6">
    <location>
        <begin position="285"/>
        <end position="305"/>
    </location>
</feature>
<dbReference type="STRING" id="33960.TY91_05535"/>
<sequence length="528" mass="58656">MKEKNMRTIMQGAILLSVASLIAKILSAVYRVPFQNMVGNTGFYVYQQIYPIYGIGMTFALSGLPMFISKLVAESKSQAEKLAVLHQVFVLMVGFSLIVFFGLQGFAGQIAFAMGDGRLRPIIQAVSWMFLFSPFLSVSRGYFQGEYDMRPSASSQLVEQTIRVAVILMVAYWAMRHHWDVYRMGTWAMSSAAIAAVFASTVMVWFVSRYQVTFWRRPLAQPAYQYGTLAKRLLIEGGTISLFASMMVLMQLVDSFTVKRGLVMHGLFDEQAKALKGIYDRGQPLVQLGLVVATSFASSLLPSLTEALSHNRQQQFRRLAKQMVRISLVIAAAATAGLIALMPEINFFLFGDRQGNTMLSVYMLSIVFATLIMIYNSILQSLNAFRGTLVGLAVGVLVKLVITERSVVFMGAAGASWATVIALAVMTYMLTRELRSLHLEVYQGNLVGKLVGLCILMVVGLRILIGLLHAFFGPALMMSRLGALLISGIGVATGVIFFVSMALRWRLLTLREWLMLPMADKWLRFFSK</sequence>
<evidence type="ECO:0000313" key="7">
    <source>
        <dbReference type="EMBL" id="KRM73919.1"/>
    </source>
</evidence>
<accession>A0A0R2B3P9</accession>
<dbReference type="GO" id="GO:0005886">
    <property type="term" value="C:plasma membrane"/>
    <property type="evidence" value="ECO:0007669"/>
    <property type="project" value="UniProtKB-SubCell"/>
</dbReference>
<dbReference type="InterPro" id="IPR024923">
    <property type="entry name" value="PG_synth_SpoVB"/>
</dbReference>
<name>A0A0R2B3P9_SECCO</name>
<dbReference type="PANTHER" id="PTHR30250">
    <property type="entry name" value="PST FAMILY PREDICTED COLANIC ACID TRANSPORTER"/>
    <property type="match status" value="1"/>
</dbReference>
<gene>
    <name evidence="7" type="ORF">FC82_GL000882</name>
</gene>